<evidence type="ECO:0000313" key="2">
    <source>
        <dbReference type="EMBL" id="KJX95325.1"/>
    </source>
</evidence>
<evidence type="ECO:0000313" key="3">
    <source>
        <dbReference type="Proteomes" id="UP000033647"/>
    </source>
</evidence>
<dbReference type="STRING" id="1047168.A0A0F4GGI3"/>
<sequence length="529" mass="58933">MYRLTYEECEQLIMAGAVTKPDADISGIGVILAFLISAYVSFAAVLGAYAFGVIEPELLSPADTRIMRIKSRIHRHPTLHRVLQHTILVLSDQQIVTGIAIMAAGFVGLRNGETSVYHYQVVLYLAWLASSVHLSALTLLRPFMTTHPAVRAWRLGGMVVLFLMLVIGLIPTVSFDWGIVNISEPGDTEVSEDERTGWGIPARCFWGRTYGDGVNNDAPIGYVLLLVSYIWKVGDMFASTRRLYGLGFRGPVVRGIEFALSVPARRYRQTRRKRYLWWFRLLLVPSVPTIAMMEFLRSFSASLWISLWGLIFGTIQVVIPRQQNLLQTGSKEEEWGFSQLVALILLVQPLGAITEHIWIRHPQNEARNSIGEASFLDENERVQNQSLADNNLGPSRKDSSALIEVLGRAKSSRGPGMSTRPPSNITEIVLSSKVGVILLLLIQLTLVGGTSVILLFDAWSVGSVRGQNWQWAVTALIFYVGSSWLATLFASPFSRLGKDYRHQDGVDNTTSEANLYQEHDTKSQELGEI</sequence>
<feature type="transmembrane region" description="Helical" evidence="1">
    <location>
        <begin position="468"/>
        <end position="491"/>
    </location>
</feature>
<dbReference type="PANTHER" id="PTHR37577:SF1">
    <property type="entry name" value="INTEGRAL MEMBRANE PROTEIN"/>
    <property type="match status" value="1"/>
</dbReference>
<gene>
    <name evidence="2" type="ORF">TI39_contig4119g00009</name>
</gene>
<dbReference type="AlphaFoldDB" id="A0A0F4GGI3"/>
<keyword evidence="3" id="KW-1185">Reference proteome</keyword>
<dbReference type="PANTHER" id="PTHR37577">
    <property type="entry name" value="INTEGRAL MEMBRANE PROTEIN"/>
    <property type="match status" value="1"/>
</dbReference>
<keyword evidence="1" id="KW-0812">Transmembrane</keyword>
<name>A0A0F4GGI3_9PEZI</name>
<comment type="caution">
    <text evidence="2">The sequence shown here is derived from an EMBL/GenBank/DDBJ whole genome shotgun (WGS) entry which is preliminary data.</text>
</comment>
<dbReference type="OrthoDB" id="5427664at2759"/>
<reference evidence="2 3" key="1">
    <citation type="submission" date="2015-03" db="EMBL/GenBank/DDBJ databases">
        <title>RNA-seq based gene annotation and comparative genomics of four Zymoseptoria species reveal species-specific pathogenicity related genes and transposable element activity.</title>
        <authorList>
            <person name="Grandaubert J."/>
            <person name="Bhattacharyya A."/>
            <person name="Stukenbrock E.H."/>
        </authorList>
    </citation>
    <scope>NUCLEOTIDE SEQUENCE [LARGE SCALE GENOMIC DNA]</scope>
    <source>
        <strain evidence="2 3">Zb18110</strain>
    </source>
</reference>
<feature type="transmembrane region" description="Helical" evidence="1">
    <location>
        <begin position="87"/>
        <end position="109"/>
    </location>
</feature>
<proteinExistence type="predicted"/>
<feature type="transmembrane region" description="Helical" evidence="1">
    <location>
        <begin position="28"/>
        <end position="51"/>
    </location>
</feature>
<evidence type="ECO:0000256" key="1">
    <source>
        <dbReference type="SAM" id="Phobius"/>
    </source>
</evidence>
<organism evidence="2 3">
    <name type="scientific">Zymoseptoria brevis</name>
    <dbReference type="NCBI Taxonomy" id="1047168"/>
    <lineage>
        <taxon>Eukaryota</taxon>
        <taxon>Fungi</taxon>
        <taxon>Dikarya</taxon>
        <taxon>Ascomycota</taxon>
        <taxon>Pezizomycotina</taxon>
        <taxon>Dothideomycetes</taxon>
        <taxon>Dothideomycetidae</taxon>
        <taxon>Mycosphaerellales</taxon>
        <taxon>Mycosphaerellaceae</taxon>
        <taxon>Zymoseptoria</taxon>
    </lineage>
</organism>
<dbReference type="InterPro" id="IPR053018">
    <property type="entry name" value="Elsinochrome_Biosynth-Asso"/>
</dbReference>
<dbReference type="EMBL" id="LAFY01004079">
    <property type="protein sequence ID" value="KJX95325.1"/>
    <property type="molecule type" value="Genomic_DNA"/>
</dbReference>
<feature type="transmembrane region" description="Helical" evidence="1">
    <location>
        <begin position="434"/>
        <end position="456"/>
    </location>
</feature>
<keyword evidence="1" id="KW-1133">Transmembrane helix</keyword>
<feature type="transmembrane region" description="Helical" evidence="1">
    <location>
        <begin position="152"/>
        <end position="170"/>
    </location>
</feature>
<keyword evidence="1" id="KW-0472">Membrane</keyword>
<feature type="transmembrane region" description="Helical" evidence="1">
    <location>
        <begin position="121"/>
        <end position="140"/>
    </location>
</feature>
<accession>A0A0F4GGI3</accession>
<feature type="transmembrane region" description="Helical" evidence="1">
    <location>
        <begin position="275"/>
        <end position="293"/>
    </location>
</feature>
<protein>
    <submittedName>
        <fullName evidence="2">Uncharacterized protein</fullName>
    </submittedName>
</protein>
<dbReference type="Proteomes" id="UP000033647">
    <property type="component" value="Unassembled WGS sequence"/>
</dbReference>
<feature type="transmembrane region" description="Helical" evidence="1">
    <location>
        <begin position="299"/>
        <end position="319"/>
    </location>
</feature>